<evidence type="ECO:0000313" key="3">
    <source>
        <dbReference type="Proteomes" id="UP001310022"/>
    </source>
</evidence>
<dbReference type="Gene3D" id="3.40.30.10">
    <property type="entry name" value="Glutaredoxin"/>
    <property type="match status" value="1"/>
</dbReference>
<dbReference type="InterPro" id="IPR036249">
    <property type="entry name" value="Thioredoxin-like_sf"/>
</dbReference>
<dbReference type="RefSeq" id="WP_338236592.1">
    <property type="nucleotide sequence ID" value="NZ_BQKE01000001.1"/>
</dbReference>
<gene>
    <name evidence="2" type="ORF">PEDI_15020</name>
</gene>
<dbReference type="Proteomes" id="UP001310022">
    <property type="component" value="Unassembled WGS sequence"/>
</dbReference>
<dbReference type="InterPro" id="IPR013766">
    <property type="entry name" value="Thioredoxin_domain"/>
</dbReference>
<proteinExistence type="predicted"/>
<protein>
    <recommendedName>
        <fullName evidence="1">Thioredoxin domain-containing protein</fullName>
    </recommendedName>
</protein>
<sequence>MENSSPAVQQVSPEEFLSLNKKSAKSIVLFSAPWCGLCKRITPIYRKKAMEIAQVNFFSIDLGEFPQARNLAEVTSLPFFATFIDGRIQERKASSKPDVLMNLINQLINE</sequence>
<dbReference type="PANTHER" id="PTHR45663">
    <property type="entry name" value="GEO12009P1"/>
    <property type="match status" value="1"/>
</dbReference>
<dbReference type="GO" id="GO:0005737">
    <property type="term" value="C:cytoplasm"/>
    <property type="evidence" value="ECO:0007669"/>
    <property type="project" value="TreeGrafter"/>
</dbReference>
<accession>A0AAN4VZ00</accession>
<evidence type="ECO:0000259" key="1">
    <source>
        <dbReference type="PROSITE" id="PS51352"/>
    </source>
</evidence>
<dbReference type="Pfam" id="PF00085">
    <property type="entry name" value="Thioredoxin"/>
    <property type="match status" value="1"/>
</dbReference>
<name>A0AAN4VZ00_9BACT</name>
<dbReference type="EMBL" id="BQKE01000001">
    <property type="protein sequence ID" value="GJM60950.1"/>
    <property type="molecule type" value="Genomic_DNA"/>
</dbReference>
<comment type="caution">
    <text evidence="2">The sequence shown here is derived from an EMBL/GenBank/DDBJ whole genome shotgun (WGS) entry which is preliminary data.</text>
</comment>
<organism evidence="2 3">
    <name type="scientific">Persicobacter diffluens</name>
    <dbReference type="NCBI Taxonomy" id="981"/>
    <lineage>
        <taxon>Bacteria</taxon>
        <taxon>Pseudomonadati</taxon>
        <taxon>Bacteroidota</taxon>
        <taxon>Cytophagia</taxon>
        <taxon>Cytophagales</taxon>
        <taxon>Persicobacteraceae</taxon>
        <taxon>Persicobacter</taxon>
    </lineage>
</organism>
<dbReference type="CDD" id="cd02947">
    <property type="entry name" value="TRX_family"/>
    <property type="match status" value="1"/>
</dbReference>
<dbReference type="SUPFAM" id="SSF52833">
    <property type="entry name" value="Thioredoxin-like"/>
    <property type="match status" value="1"/>
</dbReference>
<dbReference type="AlphaFoldDB" id="A0AAN4VZ00"/>
<keyword evidence="3" id="KW-1185">Reference proteome</keyword>
<evidence type="ECO:0000313" key="2">
    <source>
        <dbReference type="EMBL" id="GJM60950.1"/>
    </source>
</evidence>
<dbReference type="GO" id="GO:0015035">
    <property type="term" value="F:protein-disulfide reductase activity"/>
    <property type="evidence" value="ECO:0007669"/>
    <property type="project" value="TreeGrafter"/>
</dbReference>
<dbReference type="PROSITE" id="PS51352">
    <property type="entry name" value="THIOREDOXIN_2"/>
    <property type="match status" value="1"/>
</dbReference>
<dbReference type="PANTHER" id="PTHR45663:SF11">
    <property type="entry name" value="GEO12009P1"/>
    <property type="match status" value="1"/>
</dbReference>
<reference evidence="2 3" key="1">
    <citation type="submission" date="2021-12" db="EMBL/GenBank/DDBJ databases">
        <title>Genome sequencing of bacteria with rrn-lacking chromosome and rrn-plasmid.</title>
        <authorList>
            <person name="Anda M."/>
            <person name="Iwasaki W."/>
        </authorList>
    </citation>
    <scope>NUCLEOTIDE SEQUENCE [LARGE SCALE GENOMIC DNA]</scope>
    <source>
        <strain evidence="2 3">NBRC 15940</strain>
    </source>
</reference>
<feature type="domain" description="Thioredoxin" evidence="1">
    <location>
        <begin position="1"/>
        <end position="109"/>
    </location>
</feature>